<gene>
    <name evidence="1" type="ORF">FAB82_16305</name>
</gene>
<evidence type="ECO:0000313" key="1">
    <source>
        <dbReference type="EMBL" id="THV40087.1"/>
    </source>
</evidence>
<keyword evidence="2" id="KW-1185">Reference proteome</keyword>
<sequence>MTRRNINISDQAWEIASASGNASAFIDQAVKDSYVQQAERAGAAVAAALSPQEVEDWMADVAAVIDQAEGGHR</sequence>
<proteinExistence type="predicted"/>
<comment type="caution">
    <text evidence="1">The sequence shown here is derived from an EMBL/GenBank/DDBJ whole genome shotgun (WGS) entry which is preliminary data.</text>
</comment>
<dbReference type="RefSeq" id="WP_136535601.1">
    <property type="nucleotide sequence ID" value="NZ_STGY01000060.1"/>
</dbReference>
<reference evidence="2" key="1">
    <citation type="submission" date="2019-04" db="EMBL/GenBank/DDBJ databases">
        <title>Nocardioides xinjiangensis sp. nov.</title>
        <authorList>
            <person name="Liu S."/>
        </authorList>
    </citation>
    <scope>NUCLEOTIDE SEQUENCE [LARGE SCALE GENOMIC DNA]</scope>
    <source>
        <strain evidence="2">18</strain>
    </source>
</reference>
<protein>
    <submittedName>
        <fullName evidence="1">Uncharacterized protein</fullName>
    </submittedName>
</protein>
<dbReference type="OrthoDB" id="5197819at2"/>
<dbReference type="EMBL" id="STGY01000060">
    <property type="protein sequence ID" value="THV40087.1"/>
    <property type="molecule type" value="Genomic_DNA"/>
</dbReference>
<evidence type="ECO:0000313" key="2">
    <source>
        <dbReference type="Proteomes" id="UP000308760"/>
    </source>
</evidence>
<dbReference type="Proteomes" id="UP000308760">
    <property type="component" value="Unassembled WGS sequence"/>
</dbReference>
<accession>A0A4S8Q6U1</accession>
<organism evidence="1 2">
    <name type="scientific">Glycomyces buryatensis</name>
    <dbReference type="NCBI Taxonomy" id="2570927"/>
    <lineage>
        <taxon>Bacteria</taxon>
        <taxon>Bacillati</taxon>
        <taxon>Actinomycetota</taxon>
        <taxon>Actinomycetes</taxon>
        <taxon>Glycomycetales</taxon>
        <taxon>Glycomycetaceae</taxon>
        <taxon>Glycomyces</taxon>
    </lineage>
</organism>
<dbReference type="AlphaFoldDB" id="A0A4S8Q6U1"/>
<name>A0A4S8Q6U1_9ACTN</name>
<reference evidence="1 2" key="2">
    <citation type="submission" date="2019-05" db="EMBL/GenBank/DDBJ databases">
        <title>Glycomyces buryatensis sp. nov.</title>
        <authorList>
            <person name="Nikitina E."/>
        </authorList>
    </citation>
    <scope>NUCLEOTIDE SEQUENCE [LARGE SCALE GENOMIC DNA]</scope>
    <source>
        <strain evidence="1 2">18</strain>
    </source>
</reference>